<proteinExistence type="predicted"/>
<dbReference type="Proteomes" id="UP000318081">
    <property type="component" value="Chromosome"/>
</dbReference>
<name>A0ABX5XUK7_9BACT</name>
<sequence length="45" mass="5037">MYCRKSVRVKNLLRTSSKINEGMFLVLIVPGLDSTTIAPKLGWSI</sequence>
<gene>
    <name evidence="1" type="ORF">TBK1r_39180</name>
</gene>
<evidence type="ECO:0000313" key="1">
    <source>
        <dbReference type="EMBL" id="QDV84966.1"/>
    </source>
</evidence>
<protein>
    <submittedName>
        <fullName evidence="1">Uncharacterized protein</fullName>
    </submittedName>
</protein>
<reference evidence="1 2" key="1">
    <citation type="submission" date="2019-02" db="EMBL/GenBank/DDBJ databases">
        <title>Deep-cultivation of Planctomycetes and their phenomic and genomic characterization uncovers novel biology.</title>
        <authorList>
            <person name="Wiegand S."/>
            <person name="Jogler M."/>
            <person name="Boedeker C."/>
            <person name="Pinto D."/>
            <person name="Vollmers J."/>
            <person name="Rivas-Marin E."/>
            <person name="Kohn T."/>
            <person name="Peeters S.H."/>
            <person name="Heuer A."/>
            <person name="Rast P."/>
            <person name="Oberbeckmann S."/>
            <person name="Bunk B."/>
            <person name="Jeske O."/>
            <person name="Meyerdierks A."/>
            <person name="Storesund J.E."/>
            <person name="Kallscheuer N."/>
            <person name="Luecker S."/>
            <person name="Lage O.M."/>
            <person name="Pohl T."/>
            <person name="Merkel B.J."/>
            <person name="Hornburger P."/>
            <person name="Mueller R.-W."/>
            <person name="Bruemmer F."/>
            <person name="Labrenz M."/>
            <person name="Spormann A.M."/>
            <person name="Op den Camp H."/>
            <person name="Overmann J."/>
            <person name="Amann R."/>
            <person name="Jetten M.S.M."/>
            <person name="Mascher T."/>
            <person name="Medema M.H."/>
            <person name="Devos D.P."/>
            <person name="Kaster A.-K."/>
            <person name="Ovreas L."/>
            <person name="Rohde M."/>
            <person name="Galperin M.Y."/>
            <person name="Jogler C."/>
        </authorList>
    </citation>
    <scope>NUCLEOTIDE SEQUENCE [LARGE SCALE GENOMIC DNA]</scope>
    <source>
        <strain evidence="1 2">TBK1r</strain>
    </source>
</reference>
<organism evidence="1 2">
    <name type="scientific">Stieleria magnilauensis</name>
    <dbReference type="NCBI Taxonomy" id="2527963"/>
    <lineage>
        <taxon>Bacteria</taxon>
        <taxon>Pseudomonadati</taxon>
        <taxon>Planctomycetota</taxon>
        <taxon>Planctomycetia</taxon>
        <taxon>Pirellulales</taxon>
        <taxon>Pirellulaceae</taxon>
        <taxon>Stieleria</taxon>
    </lineage>
</organism>
<dbReference type="EMBL" id="CP036432">
    <property type="protein sequence ID" value="QDV84966.1"/>
    <property type="molecule type" value="Genomic_DNA"/>
</dbReference>
<evidence type="ECO:0000313" key="2">
    <source>
        <dbReference type="Proteomes" id="UP000318081"/>
    </source>
</evidence>
<keyword evidence="2" id="KW-1185">Reference proteome</keyword>
<accession>A0ABX5XUK7</accession>